<dbReference type="RefSeq" id="WP_080324430.1">
    <property type="nucleotide sequence ID" value="NZ_JYMX02000072.1"/>
</dbReference>
<dbReference type="InterPro" id="IPR005119">
    <property type="entry name" value="LysR_subst-bd"/>
</dbReference>
<evidence type="ECO:0000256" key="1">
    <source>
        <dbReference type="ARBA" id="ARBA00009437"/>
    </source>
</evidence>
<gene>
    <name evidence="6" type="ORF">UE95_039795</name>
</gene>
<dbReference type="InterPro" id="IPR036388">
    <property type="entry name" value="WH-like_DNA-bd_sf"/>
</dbReference>
<dbReference type="PRINTS" id="PR00039">
    <property type="entry name" value="HTHLYSR"/>
</dbReference>
<evidence type="ECO:0000256" key="4">
    <source>
        <dbReference type="ARBA" id="ARBA00023163"/>
    </source>
</evidence>
<keyword evidence="3" id="KW-0238">DNA-binding</keyword>
<dbReference type="Gene3D" id="1.10.10.10">
    <property type="entry name" value="Winged helix-like DNA-binding domain superfamily/Winged helix DNA-binding domain"/>
    <property type="match status" value="1"/>
</dbReference>
<dbReference type="Pfam" id="PF00126">
    <property type="entry name" value="HTH_1"/>
    <property type="match status" value="1"/>
</dbReference>
<evidence type="ECO:0000313" key="7">
    <source>
        <dbReference type="Proteomes" id="UP000191686"/>
    </source>
</evidence>
<dbReference type="GO" id="GO:0003677">
    <property type="term" value="F:DNA binding"/>
    <property type="evidence" value="ECO:0007669"/>
    <property type="project" value="UniProtKB-KW"/>
</dbReference>
<keyword evidence="2" id="KW-0805">Transcription regulation</keyword>
<evidence type="ECO:0000259" key="5">
    <source>
        <dbReference type="PROSITE" id="PS50931"/>
    </source>
</evidence>
<dbReference type="SUPFAM" id="SSF46785">
    <property type="entry name" value="Winged helix' DNA-binding domain"/>
    <property type="match status" value="1"/>
</dbReference>
<name>A0ABD4UTG0_9BURK</name>
<reference evidence="6 7" key="2">
    <citation type="journal article" date="2017" name="Front. Microbiol.">
        <title>Genomics Reveals a Unique Clone of Burkholderia cenocepacia Harboring an Actively Excising Novel Genomic Island.</title>
        <authorList>
            <person name="Patil P.P."/>
            <person name="Mali S."/>
            <person name="Midha S."/>
            <person name="Gautam V."/>
            <person name="Dash L."/>
            <person name="Kumar S."/>
            <person name="Shastri J."/>
            <person name="Singhal L."/>
            <person name="Patil P.B."/>
        </authorList>
    </citation>
    <scope>NUCLEOTIDE SEQUENCE [LARGE SCALE GENOMIC DNA]</scope>
    <source>
        <strain evidence="6 7">BC-19</strain>
    </source>
</reference>
<evidence type="ECO:0000256" key="2">
    <source>
        <dbReference type="ARBA" id="ARBA00023015"/>
    </source>
</evidence>
<feature type="domain" description="HTH lysR-type" evidence="5">
    <location>
        <begin position="1"/>
        <end position="58"/>
    </location>
</feature>
<dbReference type="FunFam" id="1.10.10.10:FF:000001">
    <property type="entry name" value="LysR family transcriptional regulator"/>
    <property type="match status" value="1"/>
</dbReference>
<dbReference type="Pfam" id="PF03466">
    <property type="entry name" value="LysR_substrate"/>
    <property type="match status" value="1"/>
</dbReference>
<dbReference type="EMBL" id="JYMX02000072">
    <property type="protein sequence ID" value="MCW3717432.1"/>
    <property type="molecule type" value="Genomic_DNA"/>
</dbReference>
<dbReference type="PANTHER" id="PTHR30346">
    <property type="entry name" value="TRANSCRIPTIONAL DUAL REGULATOR HCAR-RELATED"/>
    <property type="match status" value="1"/>
</dbReference>
<keyword evidence="4" id="KW-0804">Transcription</keyword>
<proteinExistence type="inferred from homology"/>
<reference evidence="6 7" key="1">
    <citation type="journal article" date="2017" name="Front. Microbiol.">
        <title>Genomics reveals a unique clone of Burkholderia cenocepacia harbouring an actively excising novel genomic island.</title>
        <authorList>
            <person name="Patil P."/>
            <person name="Mali S."/>
            <person name="Midha S."/>
            <person name="Gautam V."/>
            <person name="Dash L."/>
            <person name="Kumar S."/>
            <person name="Shastri J."/>
            <person name="Singhal L."/>
            <person name="Patil P.B."/>
        </authorList>
    </citation>
    <scope>NUCLEOTIDE SEQUENCE [LARGE SCALE GENOMIC DNA]</scope>
    <source>
        <strain evidence="6 7">BC-19</strain>
    </source>
</reference>
<dbReference type="InterPro" id="IPR000847">
    <property type="entry name" value="LysR_HTH_N"/>
</dbReference>
<dbReference type="InterPro" id="IPR036390">
    <property type="entry name" value="WH_DNA-bd_sf"/>
</dbReference>
<sequence length="297" mass="33388">MDLRHLRCFLVLAEELHFSRAAERLHMEQSPLSRIIKDLEEELGTALFDRNRRGTRLTISGQIFFTDISRLFAVLEQAKENLKAVSEGARGILRVASSDGTIEPRLSTWLARCREEEPEIEVRLFEVPLSEQLRGLHEGIFDAGFARTDYAGSGIIAKPIWQDKLMVAVPARHPVLAHPQVSLNELARYPIVTGDPKICEGYCKQITRLFHSMDLEPSAVEHVTSLDMMLTLVGAGYGLGFVTAGQISVCRRSDVVIRPILEDGRAVLKTYLLYLGKNKSPQLHRIADRFGETSPRK</sequence>
<organism evidence="6 7">
    <name type="scientific">Burkholderia cenocepacia</name>
    <dbReference type="NCBI Taxonomy" id="95486"/>
    <lineage>
        <taxon>Bacteria</taxon>
        <taxon>Pseudomonadati</taxon>
        <taxon>Pseudomonadota</taxon>
        <taxon>Betaproteobacteria</taxon>
        <taxon>Burkholderiales</taxon>
        <taxon>Burkholderiaceae</taxon>
        <taxon>Burkholderia</taxon>
        <taxon>Burkholderia cepacia complex</taxon>
    </lineage>
</organism>
<dbReference type="PROSITE" id="PS50931">
    <property type="entry name" value="HTH_LYSR"/>
    <property type="match status" value="1"/>
</dbReference>
<evidence type="ECO:0000256" key="3">
    <source>
        <dbReference type="ARBA" id="ARBA00023125"/>
    </source>
</evidence>
<comment type="similarity">
    <text evidence="1">Belongs to the LysR transcriptional regulatory family.</text>
</comment>
<accession>A0ABD4UTG0</accession>
<dbReference type="PANTHER" id="PTHR30346:SF0">
    <property type="entry name" value="HCA OPERON TRANSCRIPTIONAL ACTIVATOR HCAR"/>
    <property type="match status" value="1"/>
</dbReference>
<dbReference type="CDD" id="cd08414">
    <property type="entry name" value="PBP2_LTTR_aromatics_like"/>
    <property type="match status" value="1"/>
</dbReference>
<comment type="caution">
    <text evidence="6">The sequence shown here is derived from an EMBL/GenBank/DDBJ whole genome shotgun (WGS) entry which is preliminary data.</text>
</comment>
<dbReference type="Proteomes" id="UP000191686">
    <property type="component" value="Unassembled WGS sequence"/>
</dbReference>
<protein>
    <submittedName>
        <fullName evidence="6">LysR family transcriptional regulator</fullName>
    </submittedName>
</protein>
<dbReference type="SUPFAM" id="SSF53850">
    <property type="entry name" value="Periplasmic binding protein-like II"/>
    <property type="match status" value="1"/>
</dbReference>
<evidence type="ECO:0000313" key="6">
    <source>
        <dbReference type="EMBL" id="MCW3717432.1"/>
    </source>
</evidence>
<dbReference type="AlphaFoldDB" id="A0ABD4UTG0"/>
<dbReference type="Gene3D" id="3.40.190.10">
    <property type="entry name" value="Periplasmic binding protein-like II"/>
    <property type="match status" value="2"/>
</dbReference>